<dbReference type="AlphaFoldDB" id="A0AAU7Z5K9"/>
<reference evidence="1" key="1">
    <citation type="submission" date="2023-08" db="EMBL/GenBank/DDBJ databases">
        <authorList>
            <person name="Messyasz A."/>
            <person name="Mannisto M.K."/>
            <person name="Kerkhof L.J."/>
            <person name="Haggblom M."/>
        </authorList>
    </citation>
    <scope>NUCLEOTIDE SEQUENCE</scope>
    <source>
        <strain evidence="1">M8UP39</strain>
    </source>
</reference>
<sequence>MKHAVLGFRAHFGWTALVAISLEDGFPQVLLRERPHAEARGFISGVRAEARHLAYRAIQSVLVNLQKQGYELKRCSLLLASGRPLPGLAQILASHALIHAADGEIFREALLHASKRCGVETFTAKESDLLERAVHALRLQPDEVARRLADLGHPLGFPWSQNEKFAVLVAWVSLCR</sequence>
<evidence type="ECO:0000313" key="1">
    <source>
        <dbReference type="EMBL" id="XCB24011.1"/>
    </source>
</evidence>
<reference evidence="1" key="2">
    <citation type="journal article" date="2024" name="Environ. Microbiol.">
        <title>Genome analysis and description of Tunturibacter gen. nov. expands the diversity of Terriglobia in tundra soils.</title>
        <authorList>
            <person name="Messyasz A."/>
            <person name="Mannisto M.K."/>
            <person name="Kerkhof L.J."/>
            <person name="Haggblom M.M."/>
        </authorList>
    </citation>
    <scope>NUCLEOTIDE SEQUENCE</scope>
    <source>
        <strain evidence="1">M8UP39</strain>
    </source>
</reference>
<gene>
    <name evidence="1" type="ORF">RBB81_08810</name>
</gene>
<protein>
    <submittedName>
        <fullName evidence="1">Uncharacterized protein</fullName>
    </submittedName>
</protein>
<proteinExistence type="predicted"/>
<dbReference type="RefSeq" id="WP_183789734.1">
    <property type="nucleotide sequence ID" value="NZ_CP132938.1"/>
</dbReference>
<accession>A0AAU7Z5K9</accession>
<name>A0AAU7Z5K9_9BACT</name>
<organism evidence="1">
    <name type="scientific">Tunturiibacter gelidiferens</name>
    <dbReference type="NCBI Taxonomy" id="3069689"/>
    <lineage>
        <taxon>Bacteria</taxon>
        <taxon>Pseudomonadati</taxon>
        <taxon>Acidobacteriota</taxon>
        <taxon>Terriglobia</taxon>
        <taxon>Terriglobales</taxon>
        <taxon>Acidobacteriaceae</taxon>
        <taxon>Tunturiibacter</taxon>
    </lineage>
</organism>
<dbReference type="KEGG" id="tgi:RBB81_08810"/>
<dbReference type="EMBL" id="CP132938">
    <property type="protein sequence ID" value="XCB24011.1"/>
    <property type="molecule type" value="Genomic_DNA"/>
</dbReference>